<evidence type="ECO:0000313" key="4">
    <source>
        <dbReference type="Proteomes" id="UP000675781"/>
    </source>
</evidence>
<feature type="domain" description="Rhodanese" evidence="2">
    <location>
        <begin position="59"/>
        <end position="182"/>
    </location>
</feature>
<dbReference type="PANTHER" id="PTHR31126:SF1">
    <property type="entry name" value="TYROSINE SPECIFIC PROTEIN PHOSPHATASES DOMAIN-CONTAINING PROTEIN"/>
    <property type="match status" value="1"/>
</dbReference>
<comment type="caution">
    <text evidence="3">The sequence shown here is derived from an EMBL/GenBank/DDBJ whole genome shotgun (WGS) entry which is preliminary data.</text>
</comment>
<dbReference type="Gene3D" id="3.90.190.10">
    <property type="entry name" value="Protein tyrosine phosphatase superfamily"/>
    <property type="match status" value="1"/>
</dbReference>
<dbReference type="PROSITE" id="PS50206">
    <property type="entry name" value="RHODANESE_3"/>
    <property type="match status" value="1"/>
</dbReference>
<dbReference type="GO" id="GO:0004721">
    <property type="term" value="F:phosphoprotein phosphatase activity"/>
    <property type="evidence" value="ECO:0007669"/>
    <property type="project" value="InterPro"/>
</dbReference>
<sequence length="247" mass="27842">MERIIEFERLLNVRDLGGLRTEDGRTVRSGLLYRADALSKLNRAGAEDLQRFAKLDLRTVIDLRYPWEIERHGRVPGADELAWHNLSIEHHPYDQSMDKPGQPSDRFFADRYAETAFDGKVEIRAALELIADSDSAPLAFHCKSGKDRTGIIAALILTLMGVPEAQIVEDYALTEQVRPRFLADWEAQHREGTASPLHSHAFRAPARAMELFLLELARDYGSVRGYIAATGADVPTLTTALRDRYLD</sequence>
<evidence type="ECO:0000256" key="1">
    <source>
        <dbReference type="ARBA" id="ARBA00009580"/>
    </source>
</evidence>
<dbReference type="PANTHER" id="PTHR31126">
    <property type="entry name" value="TYROSINE-PROTEIN PHOSPHATASE"/>
    <property type="match status" value="1"/>
</dbReference>
<organism evidence="3 4">
    <name type="scientific">Actinospica durhamensis</name>
    <dbReference type="NCBI Taxonomy" id="1508375"/>
    <lineage>
        <taxon>Bacteria</taxon>
        <taxon>Bacillati</taxon>
        <taxon>Actinomycetota</taxon>
        <taxon>Actinomycetes</taxon>
        <taxon>Catenulisporales</taxon>
        <taxon>Actinospicaceae</taxon>
        <taxon>Actinospica</taxon>
    </lineage>
</organism>
<dbReference type="InterPro" id="IPR016130">
    <property type="entry name" value="Tyr_Pase_AS"/>
</dbReference>
<evidence type="ECO:0000313" key="3">
    <source>
        <dbReference type="EMBL" id="MBR7838656.1"/>
    </source>
</evidence>
<comment type="similarity">
    <text evidence="1">Belongs to the protein-tyrosine phosphatase family.</text>
</comment>
<dbReference type="PROSITE" id="PS00383">
    <property type="entry name" value="TYR_PHOSPHATASE_1"/>
    <property type="match status" value="1"/>
</dbReference>
<protein>
    <submittedName>
        <fullName evidence="3">Tyrosine-protein phosphatase</fullName>
    </submittedName>
</protein>
<evidence type="ECO:0000259" key="2">
    <source>
        <dbReference type="PROSITE" id="PS50206"/>
    </source>
</evidence>
<dbReference type="InterPro" id="IPR029021">
    <property type="entry name" value="Prot-tyrosine_phosphatase-like"/>
</dbReference>
<keyword evidence="4" id="KW-1185">Reference proteome</keyword>
<dbReference type="Pfam" id="PF13350">
    <property type="entry name" value="Y_phosphatase3"/>
    <property type="match status" value="1"/>
</dbReference>
<dbReference type="InterPro" id="IPR026893">
    <property type="entry name" value="Tyr/Ser_Pase_IphP-type"/>
</dbReference>
<reference evidence="3" key="1">
    <citation type="submission" date="2021-04" db="EMBL/GenBank/DDBJ databases">
        <title>Genome based classification of Actinospica acidithermotolerans sp. nov., an actinobacterium isolated from an Indonesian hot spring.</title>
        <authorList>
            <person name="Kusuma A.B."/>
            <person name="Putra K.E."/>
            <person name="Nafisah S."/>
            <person name="Loh J."/>
            <person name="Nouioui I."/>
            <person name="Goodfellow M."/>
        </authorList>
    </citation>
    <scope>NUCLEOTIDE SEQUENCE</scope>
    <source>
        <strain evidence="3">CSCA 57</strain>
    </source>
</reference>
<dbReference type="Proteomes" id="UP000675781">
    <property type="component" value="Unassembled WGS sequence"/>
</dbReference>
<gene>
    <name evidence="3" type="ORF">KDL01_35640</name>
</gene>
<dbReference type="EMBL" id="JAGSOG010000313">
    <property type="protein sequence ID" value="MBR7838656.1"/>
    <property type="molecule type" value="Genomic_DNA"/>
</dbReference>
<dbReference type="AlphaFoldDB" id="A0A941EX90"/>
<dbReference type="InterPro" id="IPR001763">
    <property type="entry name" value="Rhodanese-like_dom"/>
</dbReference>
<accession>A0A941EX90</accession>
<dbReference type="SUPFAM" id="SSF52799">
    <property type="entry name" value="(Phosphotyrosine protein) phosphatases II"/>
    <property type="match status" value="1"/>
</dbReference>
<dbReference type="RefSeq" id="WP_212533108.1">
    <property type="nucleotide sequence ID" value="NZ_JAGSOG010000313.1"/>
</dbReference>
<name>A0A941EX90_9ACTN</name>
<proteinExistence type="inferred from homology"/>